<keyword evidence="2 3" id="KW-0040">ANK repeat</keyword>
<accession>A0AAV4HR53</accession>
<gene>
    <name evidence="5" type="ORF">ElyMa_001061400</name>
</gene>
<dbReference type="PANTHER" id="PTHR24198">
    <property type="entry name" value="ANKYRIN REPEAT AND PROTEIN KINASE DOMAIN-CONTAINING PROTEIN"/>
    <property type="match status" value="1"/>
</dbReference>
<dbReference type="PANTHER" id="PTHR24198:SF165">
    <property type="entry name" value="ANKYRIN REPEAT-CONTAINING PROTEIN-RELATED"/>
    <property type="match status" value="1"/>
</dbReference>
<name>A0AAV4HR53_9GAST</name>
<dbReference type="PROSITE" id="PS50297">
    <property type="entry name" value="ANK_REP_REGION"/>
    <property type="match status" value="1"/>
</dbReference>
<evidence type="ECO:0000256" key="4">
    <source>
        <dbReference type="SAM" id="MobiDB-lite"/>
    </source>
</evidence>
<organism evidence="5 6">
    <name type="scientific">Elysia marginata</name>
    <dbReference type="NCBI Taxonomy" id="1093978"/>
    <lineage>
        <taxon>Eukaryota</taxon>
        <taxon>Metazoa</taxon>
        <taxon>Spiralia</taxon>
        <taxon>Lophotrochozoa</taxon>
        <taxon>Mollusca</taxon>
        <taxon>Gastropoda</taxon>
        <taxon>Heterobranchia</taxon>
        <taxon>Euthyneura</taxon>
        <taxon>Panpulmonata</taxon>
        <taxon>Sacoglossa</taxon>
        <taxon>Placobranchoidea</taxon>
        <taxon>Plakobranchidae</taxon>
        <taxon>Elysia</taxon>
    </lineage>
</organism>
<comment type="caution">
    <text evidence="5">The sequence shown here is derived from an EMBL/GenBank/DDBJ whole genome shotgun (WGS) entry which is preliminary data.</text>
</comment>
<feature type="repeat" description="ANK" evidence="3">
    <location>
        <begin position="172"/>
        <end position="205"/>
    </location>
</feature>
<dbReference type="InterPro" id="IPR002110">
    <property type="entry name" value="Ankyrin_rpt"/>
</dbReference>
<evidence type="ECO:0000313" key="5">
    <source>
        <dbReference type="EMBL" id="GFS00040.1"/>
    </source>
</evidence>
<dbReference type="Pfam" id="PF12796">
    <property type="entry name" value="Ank_2"/>
    <property type="match status" value="1"/>
</dbReference>
<evidence type="ECO:0000256" key="1">
    <source>
        <dbReference type="ARBA" id="ARBA00022737"/>
    </source>
</evidence>
<protein>
    <submittedName>
        <fullName evidence="5">Ankyrin repeat protein</fullName>
    </submittedName>
</protein>
<dbReference type="SMART" id="SM00248">
    <property type="entry name" value="ANK"/>
    <property type="match status" value="4"/>
</dbReference>
<keyword evidence="6" id="KW-1185">Reference proteome</keyword>
<evidence type="ECO:0000256" key="3">
    <source>
        <dbReference type="PROSITE-ProRule" id="PRU00023"/>
    </source>
</evidence>
<dbReference type="InterPro" id="IPR036770">
    <property type="entry name" value="Ankyrin_rpt-contain_sf"/>
</dbReference>
<dbReference type="Gene3D" id="1.25.40.20">
    <property type="entry name" value="Ankyrin repeat-containing domain"/>
    <property type="match status" value="1"/>
</dbReference>
<dbReference type="AlphaFoldDB" id="A0AAV4HR53"/>
<keyword evidence="1" id="KW-0677">Repeat</keyword>
<dbReference type="SUPFAM" id="SSF48403">
    <property type="entry name" value="Ankyrin repeat"/>
    <property type="match status" value="1"/>
</dbReference>
<dbReference type="Proteomes" id="UP000762676">
    <property type="component" value="Unassembled WGS sequence"/>
</dbReference>
<dbReference type="EMBL" id="BMAT01002141">
    <property type="protein sequence ID" value="GFS00040.1"/>
    <property type="molecule type" value="Genomic_DNA"/>
</dbReference>
<evidence type="ECO:0000256" key="2">
    <source>
        <dbReference type="ARBA" id="ARBA00023043"/>
    </source>
</evidence>
<reference evidence="5 6" key="1">
    <citation type="journal article" date="2021" name="Elife">
        <title>Chloroplast acquisition without the gene transfer in kleptoplastic sea slugs, Plakobranchus ocellatus.</title>
        <authorList>
            <person name="Maeda T."/>
            <person name="Takahashi S."/>
            <person name="Yoshida T."/>
            <person name="Shimamura S."/>
            <person name="Takaki Y."/>
            <person name="Nagai Y."/>
            <person name="Toyoda A."/>
            <person name="Suzuki Y."/>
            <person name="Arimoto A."/>
            <person name="Ishii H."/>
            <person name="Satoh N."/>
            <person name="Nishiyama T."/>
            <person name="Hasebe M."/>
            <person name="Maruyama T."/>
            <person name="Minagawa J."/>
            <person name="Obokata J."/>
            <person name="Shigenobu S."/>
        </authorList>
    </citation>
    <scope>NUCLEOTIDE SEQUENCE [LARGE SCALE GENOMIC DNA]</scope>
</reference>
<dbReference type="PROSITE" id="PS50088">
    <property type="entry name" value="ANK_REPEAT"/>
    <property type="match status" value="1"/>
</dbReference>
<proteinExistence type="predicted"/>
<feature type="region of interest" description="Disordered" evidence="4">
    <location>
        <begin position="373"/>
        <end position="392"/>
    </location>
</feature>
<sequence>MTSQVRHALGEPSLPKEGGWGQQDLDDGLVHAAYLGNLYLVQWFLSRGAHLEYWQDPSYEECSMEQHTFKSSAILAACQQGHLEAIICMHKVALQSKALGGLEGLSNYWAILIETLKNRNQILGKCSVQDDDGQDIDLDVDPFLQPFCFLENLRLLKYLIDSGADLSVRGQSGKTPLMKAAGSPRYAKALELMLQAGADPNTVSRQHYSALVCAVRKRNITAMRKLLEYGACLEQLSLEVRMTDSGGNDNVLGKVCHALVYSVALGYLPETQLLIQWGARPSMIPRFLLYVVHFLDQSDLTSYTDCISYLHLAFYRCQPELVKYLLEINFLSPQDLCSLGQDKDLFRHLMVEREEEEETERDLASVDVNMNLSGRPARRRGSYASNDTGSTDIRRYPARSSLSLFTDFSQNPPSLFTLCIMSIRKAYGTDSWVQGRRGVDHIESSLGLPKPLMKCILYANTWLSS</sequence>
<evidence type="ECO:0000313" key="6">
    <source>
        <dbReference type="Proteomes" id="UP000762676"/>
    </source>
</evidence>